<gene>
    <name evidence="2" type="ORF">SBRCBS47491_009462</name>
</gene>
<accession>A0ABP0CYC5</accession>
<evidence type="ECO:0000313" key="2">
    <source>
        <dbReference type="EMBL" id="CAK7235925.1"/>
    </source>
</evidence>
<dbReference type="Gene3D" id="3.40.50.980">
    <property type="match status" value="3"/>
</dbReference>
<evidence type="ECO:0000259" key="1">
    <source>
        <dbReference type="Pfam" id="PF00501"/>
    </source>
</evidence>
<dbReference type="InterPro" id="IPR020845">
    <property type="entry name" value="AMP-binding_CS"/>
</dbReference>
<dbReference type="PANTHER" id="PTHR43201:SF6">
    <property type="entry name" value="ACYL COA SYNTHETASE (EUROFUNG)"/>
    <property type="match status" value="1"/>
</dbReference>
<proteinExistence type="predicted"/>
<dbReference type="SUPFAM" id="SSF56801">
    <property type="entry name" value="Acetyl-CoA synthetase-like"/>
    <property type="match status" value="1"/>
</dbReference>
<reference evidence="2 3" key="1">
    <citation type="submission" date="2024-01" db="EMBL/GenBank/DDBJ databases">
        <authorList>
            <person name="Allen C."/>
            <person name="Tagirdzhanova G."/>
        </authorList>
    </citation>
    <scope>NUCLEOTIDE SEQUENCE [LARGE SCALE GENOMIC DNA]</scope>
</reference>
<sequence length="368" mass="40625">MAKMLLGFGLKHGDVIGIMAYNRYEYIETFLAGGRIDCPVVLMNNMFSPVELEHAMGPGIRLGHFRATDAELEAAESLVVVNDILNLQFTSGTTGRPKAACFTHRNILNDAMFVGAAMKLTLADVVSCPPPLFHCFGLVMGFLASFHHGSSIVFPSDTFNAEKTIESVINDRVTALLGVPTMFFAQLELLNKHKDRFGTFTTARTGLAAGAQVPAQLMDIILKRMNIPSLLIAYGMTETSPATFITAIEDNEEKRLHTIGRVLPHTDVKVVDSRGRILPIGQRGDICTAGFPLQRGYWLDKEKTQEVMHVDEQGVRWMHTGDEGYLDAGGYCYVTGRIKDLIIRGKPRLLHFSPSISLSKILPPFRLT</sequence>
<dbReference type="Pfam" id="PF00501">
    <property type="entry name" value="AMP-binding"/>
    <property type="match status" value="1"/>
</dbReference>
<evidence type="ECO:0000313" key="3">
    <source>
        <dbReference type="Proteomes" id="UP001642406"/>
    </source>
</evidence>
<dbReference type="PROSITE" id="PS00455">
    <property type="entry name" value="AMP_BINDING"/>
    <property type="match status" value="1"/>
</dbReference>
<feature type="domain" description="AMP-dependent synthetase/ligase" evidence="1">
    <location>
        <begin position="78"/>
        <end position="298"/>
    </location>
</feature>
<dbReference type="EMBL" id="CAWUHC010000149">
    <property type="protein sequence ID" value="CAK7235925.1"/>
    <property type="molecule type" value="Genomic_DNA"/>
</dbReference>
<comment type="caution">
    <text evidence="2">The sequence shown here is derived from an EMBL/GenBank/DDBJ whole genome shotgun (WGS) entry which is preliminary data.</text>
</comment>
<protein>
    <recommendedName>
        <fullName evidence="1">AMP-dependent synthetase/ligase domain-containing protein</fullName>
    </recommendedName>
</protein>
<dbReference type="Proteomes" id="UP001642406">
    <property type="component" value="Unassembled WGS sequence"/>
</dbReference>
<dbReference type="InterPro" id="IPR000873">
    <property type="entry name" value="AMP-dep_synth/lig_dom"/>
</dbReference>
<dbReference type="PANTHER" id="PTHR43201">
    <property type="entry name" value="ACYL-COA SYNTHETASE"/>
    <property type="match status" value="1"/>
</dbReference>
<keyword evidence="3" id="KW-1185">Reference proteome</keyword>
<organism evidence="2 3">
    <name type="scientific">Sporothrix bragantina</name>
    <dbReference type="NCBI Taxonomy" id="671064"/>
    <lineage>
        <taxon>Eukaryota</taxon>
        <taxon>Fungi</taxon>
        <taxon>Dikarya</taxon>
        <taxon>Ascomycota</taxon>
        <taxon>Pezizomycotina</taxon>
        <taxon>Sordariomycetes</taxon>
        <taxon>Sordariomycetidae</taxon>
        <taxon>Ophiostomatales</taxon>
        <taxon>Ophiostomataceae</taxon>
        <taxon>Sporothrix</taxon>
    </lineage>
</organism>
<name>A0ABP0CYC5_9PEZI</name>
<dbReference type="Gene3D" id="2.30.38.10">
    <property type="entry name" value="Luciferase, Domain 3"/>
    <property type="match status" value="1"/>
</dbReference>